<feature type="compositionally biased region" description="Polar residues" evidence="1">
    <location>
        <begin position="1"/>
        <end position="13"/>
    </location>
</feature>
<evidence type="ECO:0000313" key="3">
    <source>
        <dbReference type="Proteomes" id="UP001604277"/>
    </source>
</evidence>
<feature type="region of interest" description="Disordered" evidence="1">
    <location>
        <begin position="1"/>
        <end position="37"/>
    </location>
</feature>
<protein>
    <submittedName>
        <fullName evidence="2">Uncharacterized protein</fullName>
    </submittedName>
</protein>
<dbReference type="Proteomes" id="UP001604277">
    <property type="component" value="Unassembled WGS sequence"/>
</dbReference>
<sequence length="145" mass="15531">MQQPSYGDSSHPQKSPPVAMPTSAAYSQARNAPASTPDTAIGVYRTAAAASSPLVKVPSSQRQAQFVGYTQIHHPPQSMAPPSAANSNYSYAYADPRHAEIYSQPLPPQLAAQYQTMSSVPTLMVLPDASQQHPENIKNLKTSQP</sequence>
<reference evidence="3" key="1">
    <citation type="submission" date="2024-07" db="EMBL/GenBank/DDBJ databases">
        <title>Two chromosome-level genome assemblies of Korean endemic species Abeliophyllum distichum and Forsythia ovata (Oleaceae).</title>
        <authorList>
            <person name="Jang H."/>
        </authorList>
    </citation>
    <scope>NUCLEOTIDE SEQUENCE [LARGE SCALE GENOMIC DNA]</scope>
</reference>
<evidence type="ECO:0000313" key="2">
    <source>
        <dbReference type="EMBL" id="KAL2550590.1"/>
    </source>
</evidence>
<gene>
    <name evidence="2" type="ORF">Fot_12120</name>
</gene>
<feature type="compositionally biased region" description="Low complexity" evidence="1">
    <location>
        <begin position="80"/>
        <end position="89"/>
    </location>
</feature>
<feature type="compositionally biased region" description="Polar residues" evidence="1">
    <location>
        <begin position="24"/>
        <end position="37"/>
    </location>
</feature>
<organism evidence="2 3">
    <name type="scientific">Forsythia ovata</name>
    <dbReference type="NCBI Taxonomy" id="205694"/>
    <lineage>
        <taxon>Eukaryota</taxon>
        <taxon>Viridiplantae</taxon>
        <taxon>Streptophyta</taxon>
        <taxon>Embryophyta</taxon>
        <taxon>Tracheophyta</taxon>
        <taxon>Spermatophyta</taxon>
        <taxon>Magnoliopsida</taxon>
        <taxon>eudicotyledons</taxon>
        <taxon>Gunneridae</taxon>
        <taxon>Pentapetalae</taxon>
        <taxon>asterids</taxon>
        <taxon>lamiids</taxon>
        <taxon>Lamiales</taxon>
        <taxon>Oleaceae</taxon>
        <taxon>Forsythieae</taxon>
        <taxon>Forsythia</taxon>
    </lineage>
</organism>
<name>A0ABD1WLM1_9LAMI</name>
<accession>A0ABD1WLM1</accession>
<keyword evidence="3" id="KW-1185">Reference proteome</keyword>
<proteinExistence type="predicted"/>
<evidence type="ECO:0000256" key="1">
    <source>
        <dbReference type="SAM" id="MobiDB-lite"/>
    </source>
</evidence>
<feature type="region of interest" description="Disordered" evidence="1">
    <location>
        <begin position="70"/>
        <end position="89"/>
    </location>
</feature>
<dbReference type="AlphaFoldDB" id="A0ABD1WLM1"/>
<dbReference type="EMBL" id="JBFOLJ010000003">
    <property type="protein sequence ID" value="KAL2550590.1"/>
    <property type="molecule type" value="Genomic_DNA"/>
</dbReference>
<comment type="caution">
    <text evidence="2">The sequence shown here is derived from an EMBL/GenBank/DDBJ whole genome shotgun (WGS) entry which is preliminary data.</text>
</comment>